<comment type="subunit">
    <text evidence="16">The LHC complex of chromophytic algae is composed of fucoxanthin, chlorophyll A and C bound non-covalently by fucoxanthin chlorophyll proteins (FCPs). The ratio of the pigments in LHC; fucoxanthin: chlorophyll C: chlorophyll A; (0.6-1): (0.1-0.3): (1).</text>
</comment>
<evidence type="ECO:0000256" key="1">
    <source>
        <dbReference type="ARBA" id="ARBA00004022"/>
    </source>
</evidence>
<keyword evidence="5" id="KW-0150">Chloroplast</keyword>
<feature type="binding site" evidence="17">
    <location>
        <position position="67"/>
    </location>
    <ligand>
        <name>chlorophyll a</name>
        <dbReference type="ChEBI" id="CHEBI:58416"/>
        <label>1</label>
    </ligand>
</feature>
<dbReference type="AlphaFoldDB" id="A0A7S3P5K0"/>
<feature type="binding site" description="axial binding residue" evidence="17">
    <location>
        <position position="133"/>
    </location>
    <ligand>
        <name>chlorophyll b</name>
        <dbReference type="ChEBI" id="CHEBI:61721"/>
        <label>1</label>
    </ligand>
    <ligandPart>
        <name>Mg</name>
        <dbReference type="ChEBI" id="CHEBI:25107"/>
    </ligandPart>
</feature>
<keyword evidence="9" id="KW-0809">Transit peptide</keyword>
<comment type="function">
    <text evidence="1">The light-harvesting complex (LHC) functions as a light receptor, it captures and delivers excitation energy to photosystems with which it is closely associated. Energy is transferred from the carotenoid and chlorophyll C (or B) to chlorophyll A and the photosynthetic reaction centers where it is used to synthesize ATP and reducing power.</text>
</comment>
<dbReference type="InterPro" id="IPR001344">
    <property type="entry name" value="Chloro_AB-bd_pln"/>
</dbReference>
<evidence type="ECO:0000313" key="19">
    <source>
        <dbReference type="EMBL" id="CAE0406573.1"/>
    </source>
</evidence>
<keyword evidence="14" id="KW-0437">Light-harvesting polypeptide</keyword>
<feature type="binding site" evidence="17">
    <location>
        <position position="179"/>
    </location>
    <ligand>
        <name>chlorophyll a</name>
        <dbReference type="ChEBI" id="CHEBI:58416"/>
        <label>1</label>
    </ligand>
</feature>
<dbReference type="Pfam" id="PF00504">
    <property type="entry name" value="Chloroa_b-bind"/>
    <property type="match status" value="1"/>
</dbReference>
<dbReference type="GO" id="GO:0009765">
    <property type="term" value="P:photosynthesis, light harvesting"/>
    <property type="evidence" value="ECO:0007669"/>
    <property type="project" value="InterPro"/>
</dbReference>
<dbReference type="FunFam" id="1.10.3460.10:FF:000011">
    <property type="entry name" value="Fucoxanthin chlorophyll a/c protein 8"/>
    <property type="match status" value="1"/>
</dbReference>
<gene>
    <name evidence="19" type="ORF">ACOF00016_LOCUS4435</name>
</gene>
<dbReference type="GO" id="GO:0009535">
    <property type="term" value="C:chloroplast thylakoid membrane"/>
    <property type="evidence" value="ECO:0007669"/>
    <property type="project" value="UniProtKB-SubCell"/>
</dbReference>
<feature type="binding site" description="axial binding residue" evidence="17">
    <location>
        <position position="143"/>
    </location>
    <ligand>
        <name>chlorophyll b</name>
        <dbReference type="ChEBI" id="CHEBI:61721"/>
        <label>1</label>
    </ligand>
    <ligandPart>
        <name>Mg</name>
        <dbReference type="ChEBI" id="CHEBI:25107"/>
    </ligandPart>
</feature>
<keyword evidence="7" id="KW-0934">Plastid</keyword>
<evidence type="ECO:0000256" key="14">
    <source>
        <dbReference type="ARBA" id="ARBA00023243"/>
    </source>
</evidence>
<comment type="similarity">
    <text evidence="3">Belongs to the fucoxanthin chlorophyll protein family.</text>
</comment>
<evidence type="ECO:0000256" key="8">
    <source>
        <dbReference type="ARBA" id="ARBA00022692"/>
    </source>
</evidence>
<feature type="binding site" description="axial binding residue" evidence="17">
    <location>
        <position position="72"/>
    </location>
    <ligand>
        <name>chlorophyll b</name>
        <dbReference type="ChEBI" id="CHEBI:61721"/>
        <label>1</label>
    </ligand>
    <ligandPart>
        <name>Mg</name>
        <dbReference type="ChEBI" id="CHEBI:25107"/>
    </ligandPart>
</feature>
<dbReference type="Gene3D" id="1.10.3460.10">
    <property type="entry name" value="Chlorophyll a/b binding protein domain"/>
    <property type="match status" value="1"/>
</dbReference>
<name>A0A7S3P5K0_9STRA</name>
<feature type="binding site" evidence="17">
    <location>
        <position position="174"/>
    </location>
    <ligand>
        <name>chlorophyll a</name>
        <dbReference type="ChEBI" id="CHEBI:58416"/>
        <label>1</label>
    </ligand>
</feature>
<evidence type="ECO:0000256" key="9">
    <source>
        <dbReference type="ARBA" id="ARBA00022946"/>
    </source>
</evidence>
<keyword evidence="18" id="KW-0732">Signal</keyword>
<proteinExistence type="inferred from homology"/>
<dbReference type="GO" id="GO:0030076">
    <property type="term" value="C:light-harvesting complex"/>
    <property type="evidence" value="ECO:0007669"/>
    <property type="project" value="UniProtKB-KW"/>
</dbReference>
<evidence type="ECO:0000256" key="3">
    <source>
        <dbReference type="ARBA" id="ARBA00005933"/>
    </source>
</evidence>
<evidence type="ECO:0000256" key="5">
    <source>
        <dbReference type="ARBA" id="ARBA00022528"/>
    </source>
</evidence>
<dbReference type="SUPFAM" id="SSF103511">
    <property type="entry name" value="Chlorophyll a-b binding protein"/>
    <property type="match status" value="1"/>
</dbReference>
<feature type="binding site" evidence="17">
    <location>
        <position position="70"/>
    </location>
    <ligand>
        <name>chlorophyll a</name>
        <dbReference type="ChEBI" id="CHEBI:58416"/>
        <label>1</label>
    </ligand>
</feature>
<feature type="binding site" evidence="17">
    <location>
        <position position="177"/>
    </location>
    <ligand>
        <name>chlorophyll a</name>
        <dbReference type="ChEBI" id="CHEBI:58416"/>
        <label>1</label>
    </ligand>
</feature>
<evidence type="ECO:0000256" key="7">
    <source>
        <dbReference type="ARBA" id="ARBA00022640"/>
    </source>
</evidence>
<dbReference type="PANTHER" id="PTHR21649">
    <property type="entry name" value="CHLOROPHYLL A/B BINDING PROTEIN"/>
    <property type="match status" value="1"/>
</dbReference>
<evidence type="ECO:0000256" key="13">
    <source>
        <dbReference type="ARBA" id="ARBA00023136"/>
    </source>
</evidence>
<evidence type="ECO:0000256" key="6">
    <source>
        <dbReference type="ARBA" id="ARBA00022531"/>
    </source>
</evidence>
<keyword evidence="15" id="KW-0604">Photosystem II</keyword>
<keyword evidence="4 17" id="KW-0148">Chlorophyll</keyword>
<comment type="subcellular location">
    <subcellularLocation>
        <location evidence="2">Plastid</location>
        <location evidence="2">Chloroplast thylakoid membrane</location>
        <topology evidence="2">Multi-pass membrane protein</topology>
    </subcellularLocation>
</comment>
<keyword evidence="6" id="KW-0602">Photosynthesis</keyword>
<keyword evidence="8" id="KW-0812">Transmembrane</keyword>
<evidence type="ECO:0000256" key="16">
    <source>
        <dbReference type="ARBA" id="ARBA00044011"/>
    </source>
</evidence>
<keyword evidence="13" id="KW-0472">Membrane</keyword>
<dbReference type="GO" id="GO:0016168">
    <property type="term" value="F:chlorophyll binding"/>
    <property type="evidence" value="ECO:0007669"/>
    <property type="project" value="UniProtKB-KW"/>
</dbReference>
<dbReference type="InterPro" id="IPR022796">
    <property type="entry name" value="Chloroa_b-bind"/>
</dbReference>
<evidence type="ECO:0000256" key="17">
    <source>
        <dbReference type="PIRSR" id="PIRSR601344-1"/>
    </source>
</evidence>
<reference evidence="19" key="1">
    <citation type="submission" date="2021-01" db="EMBL/GenBank/DDBJ databases">
        <authorList>
            <person name="Corre E."/>
            <person name="Pelletier E."/>
            <person name="Niang G."/>
            <person name="Scheremetjew M."/>
            <person name="Finn R."/>
            <person name="Kale V."/>
            <person name="Holt S."/>
            <person name="Cochrane G."/>
            <person name="Meng A."/>
            <person name="Brown T."/>
            <person name="Cohen L."/>
        </authorList>
    </citation>
    <scope>NUCLEOTIDE SEQUENCE</scope>
    <source>
        <strain evidence="19">CCMP127</strain>
    </source>
</reference>
<accession>A0A7S3P5K0</accession>
<evidence type="ECO:0000256" key="11">
    <source>
        <dbReference type="ARBA" id="ARBA00022991"/>
    </source>
</evidence>
<keyword evidence="12" id="KW-0793">Thylakoid</keyword>
<evidence type="ECO:0000256" key="12">
    <source>
        <dbReference type="ARBA" id="ARBA00023078"/>
    </source>
</evidence>
<feature type="chain" id="PRO_5031177040" evidence="18">
    <location>
        <begin position="16"/>
        <end position="210"/>
    </location>
</feature>
<evidence type="ECO:0000256" key="2">
    <source>
        <dbReference type="ARBA" id="ARBA00004454"/>
    </source>
</evidence>
<dbReference type="EMBL" id="HBIM01005199">
    <property type="protein sequence ID" value="CAE0406573.1"/>
    <property type="molecule type" value="Transcribed_RNA"/>
</dbReference>
<evidence type="ECO:0000256" key="15">
    <source>
        <dbReference type="ARBA" id="ARBA00023276"/>
    </source>
</evidence>
<feature type="signal peptide" evidence="18">
    <location>
        <begin position="1"/>
        <end position="15"/>
    </location>
</feature>
<evidence type="ECO:0000256" key="4">
    <source>
        <dbReference type="ARBA" id="ARBA00022494"/>
    </source>
</evidence>
<protein>
    <submittedName>
        <fullName evidence="19">Uncharacterized protein</fullName>
    </submittedName>
</protein>
<sequence length="210" mass="22458">MKTVAALALIGSAAAFAPVQQGRVNTAIAGDARSPDGLGVDPGPLDLFDPLGLVEDADSFPRRRAVEIKHGRICQLAFLGQIVTRAGIHLPGNIDSAGDKFSDFPNGVAAIFGPNHIPTAGIVQIISFIGILECAFMREVPGLSEFPGDFRNGYIDFGWDTFDEETKLQKRAIELNNGRAAMMGILGLMVHEKIIPLGYDPDLPIIGHLQ</sequence>
<keyword evidence="11" id="KW-0157">Chromophore</keyword>
<evidence type="ECO:0000256" key="10">
    <source>
        <dbReference type="ARBA" id="ARBA00022989"/>
    </source>
</evidence>
<dbReference type="GO" id="GO:0009523">
    <property type="term" value="C:photosystem II"/>
    <property type="evidence" value="ECO:0007669"/>
    <property type="project" value="UniProtKB-KW"/>
</dbReference>
<keyword evidence="10" id="KW-1133">Transmembrane helix</keyword>
<evidence type="ECO:0000256" key="18">
    <source>
        <dbReference type="SAM" id="SignalP"/>
    </source>
</evidence>
<organism evidence="19">
    <name type="scientific">Amphora coffeiformis</name>
    <dbReference type="NCBI Taxonomy" id="265554"/>
    <lineage>
        <taxon>Eukaryota</taxon>
        <taxon>Sar</taxon>
        <taxon>Stramenopiles</taxon>
        <taxon>Ochrophyta</taxon>
        <taxon>Bacillariophyta</taxon>
        <taxon>Bacillariophyceae</taxon>
        <taxon>Bacillariophycidae</taxon>
        <taxon>Thalassiophysales</taxon>
        <taxon>Catenulaceae</taxon>
        <taxon>Amphora</taxon>
    </lineage>
</organism>